<dbReference type="PANTHER" id="PTHR38808">
    <property type="entry name" value="TRANSMEMBRANE PROTEIN 95"/>
    <property type="match status" value="1"/>
</dbReference>
<evidence type="ECO:0000256" key="1">
    <source>
        <dbReference type="SAM" id="Phobius"/>
    </source>
</evidence>
<dbReference type="OrthoDB" id="9936222at2759"/>
<accession>A0A1S2ZRE5</accession>
<feature type="signal peptide" evidence="2">
    <location>
        <begin position="1"/>
        <end position="16"/>
    </location>
</feature>
<dbReference type="PANTHER" id="PTHR38808:SF1">
    <property type="entry name" value="SPERM-EGG FUSION PROTEIN TMEM95"/>
    <property type="match status" value="1"/>
</dbReference>
<dbReference type="GO" id="GO:0002080">
    <property type="term" value="C:acrosomal membrane"/>
    <property type="evidence" value="ECO:0007669"/>
    <property type="project" value="TreeGrafter"/>
</dbReference>
<gene>
    <name evidence="4" type="primary">TMEM95</name>
</gene>
<keyword evidence="1" id="KW-0472">Membrane</keyword>
<dbReference type="GeneID" id="103113753"/>
<evidence type="ECO:0000313" key="3">
    <source>
        <dbReference type="Proteomes" id="UP001652624"/>
    </source>
</evidence>
<dbReference type="Pfam" id="PF15203">
    <property type="entry name" value="TMEM95"/>
    <property type="match status" value="1"/>
</dbReference>
<dbReference type="STRING" id="9365.ENSEEUP00000007214"/>
<dbReference type="GO" id="GO:0097524">
    <property type="term" value="C:sperm plasma membrane"/>
    <property type="evidence" value="ECO:0007669"/>
    <property type="project" value="InterPro"/>
</dbReference>
<evidence type="ECO:0000313" key="4">
    <source>
        <dbReference type="RefSeq" id="XP_007523388.2"/>
    </source>
</evidence>
<organism evidence="3 4">
    <name type="scientific">Erinaceus europaeus</name>
    <name type="common">Western European hedgehog</name>
    <dbReference type="NCBI Taxonomy" id="9365"/>
    <lineage>
        <taxon>Eukaryota</taxon>
        <taxon>Metazoa</taxon>
        <taxon>Chordata</taxon>
        <taxon>Craniata</taxon>
        <taxon>Vertebrata</taxon>
        <taxon>Euteleostomi</taxon>
        <taxon>Mammalia</taxon>
        <taxon>Eutheria</taxon>
        <taxon>Laurasiatheria</taxon>
        <taxon>Eulipotyphla</taxon>
        <taxon>Erinaceidae</taxon>
        <taxon>Erinaceinae</taxon>
        <taxon>Erinaceus</taxon>
    </lineage>
</organism>
<sequence length="176" mass="19834">MWLLVPGVAFLAAAQACIFCHLPHRDLPGRLAQLCSQLEVQWADCEASWNFSTFALDELSMSKVTEKTHRVLRVIEIKGLISSLPSYWQWLQNTKIPEYTREALCAPACRGSTTLYNCSTCAGFEVYCWPRKRCFPGSHDLWEARILLLSVFTAVLLLGFVSLVVESSYLQAKGNL</sequence>
<dbReference type="AlphaFoldDB" id="A0A1S2ZRE5"/>
<dbReference type="Proteomes" id="UP001652624">
    <property type="component" value="Chromosome 12"/>
</dbReference>
<keyword evidence="1" id="KW-0812">Transmembrane</keyword>
<keyword evidence="3" id="KW-1185">Reference proteome</keyword>
<dbReference type="FunCoup" id="A0A1S2ZRE5">
    <property type="interactions" value="16"/>
</dbReference>
<dbReference type="eggNOG" id="ENOG502S64R">
    <property type="taxonomic scope" value="Eukaryota"/>
</dbReference>
<protein>
    <submittedName>
        <fullName evidence="4">Sperm-egg fusion protein TMEM95 isoform X1</fullName>
    </submittedName>
</protein>
<reference evidence="4" key="1">
    <citation type="submission" date="2025-08" db="UniProtKB">
        <authorList>
            <consortium name="RefSeq"/>
        </authorList>
    </citation>
    <scope>IDENTIFICATION</scope>
</reference>
<evidence type="ECO:0000256" key="2">
    <source>
        <dbReference type="SAM" id="SignalP"/>
    </source>
</evidence>
<dbReference type="RefSeq" id="XP_007523388.2">
    <property type="nucleotide sequence ID" value="XM_007523326.2"/>
</dbReference>
<dbReference type="InterPro" id="IPR027984">
    <property type="entry name" value="TMEM95"/>
</dbReference>
<dbReference type="InParanoid" id="A0A1S2ZRE5"/>
<dbReference type="GO" id="GO:0007342">
    <property type="term" value="P:fusion of sperm to egg plasma membrane involved in single fertilization"/>
    <property type="evidence" value="ECO:0007669"/>
    <property type="project" value="InterPro"/>
</dbReference>
<keyword evidence="2" id="KW-0732">Signal</keyword>
<feature type="transmembrane region" description="Helical" evidence="1">
    <location>
        <begin position="146"/>
        <end position="165"/>
    </location>
</feature>
<proteinExistence type="predicted"/>
<dbReference type="CTD" id="339168"/>
<name>A0A1S2ZRE5_ERIEU</name>
<feature type="chain" id="PRO_5046882882" evidence="2">
    <location>
        <begin position="17"/>
        <end position="176"/>
    </location>
</feature>
<keyword evidence="1" id="KW-1133">Transmembrane helix</keyword>